<sequence>MLQSLETSLEGAYEAEILRRYINEMVAEGVVEGLNMKDERARTLLHLATRHQLEKAARYLIRNGADLEVRDYRGSTPLLEACWQENVEIVDLLLASPWELGLKDNEGMTPLHAAAFAGDGAMVWDLREKGADPSMLNDDGWTPLMTAIVCRQEEAVIQLLRLRVGEDPQLETRDSGGQAPLMRAVENGFWDGVRLLAEAGAVWTESGNPETVENDGSSALSKKDTALQYAISGNHARFVTILLFKQGANLNAAVENGRRSLHLASLQGNKEIMEILLKNGKCDHFDLGDDDNMTPLHLLGLQEDTGLQHSSFKNNSQHMVPQIRRGQKIGLRSSGRLMRERPAPSGYLSPALHRAREVSGPDPENQEPSHTDDTKENTKSTNARQVVLDIINNPPTGLICSDSSAYSSPRCEDGVSSDNHSATIIQFHKAPGCSTASSGLKLSKPPPHLHPRANEDHEESVEEVERVGDVVSEGAEGRRRLFTKTAHFHGVEGGTAIHLDSFAYNQHKVPELQRKKQKRKSSLEIEESTTNDISVDKKLEPQDKSEQAGRLRYAIELDQQRKNHQELL</sequence>
<dbReference type="PROSITE" id="PS50297">
    <property type="entry name" value="ANK_REP_REGION"/>
    <property type="match status" value="3"/>
</dbReference>
<reference evidence="3 4" key="1">
    <citation type="submission" date="2014-02" db="EMBL/GenBank/DDBJ databases">
        <title>The genome sequence of Colletotrichum salicis CBS 607.94.</title>
        <authorList>
            <person name="Baroncelli R."/>
            <person name="Thon M.R."/>
        </authorList>
    </citation>
    <scope>NUCLEOTIDE SEQUENCE [LARGE SCALE GENOMIC DNA]</scope>
    <source>
        <strain evidence="3 4">CBS 607.94</strain>
    </source>
</reference>
<dbReference type="STRING" id="1209931.A0A135U3F1"/>
<organism evidence="3 4">
    <name type="scientific">Colletotrichum salicis</name>
    <dbReference type="NCBI Taxonomy" id="1209931"/>
    <lineage>
        <taxon>Eukaryota</taxon>
        <taxon>Fungi</taxon>
        <taxon>Dikarya</taxon>
        <taxon>Ascomycota</taxon>
        <taxon>Pezizomycotina</taxon>
        <taxon>Sordariomycetes</taxon>
        <taxon>Hypocreomycetidae</taxon>
        <taxon>Glomerellales</taxon>
        <taxon>Glomerellaceae</taxon>
        <taxon>Colletotrichum</taxon>
        <taxon>Colletotrichum acutatum species complex</taxon>
    </lineage>
</organism>
<keyword evidence="4" id="KW-1185">Reference proteome</keyword>
<feature type="region of interest" description="Disordered" evidence="2">
    <location>
        <begin position="443"/>
        <end position="466"/>
    </location>
</feature>
<feature type="compositionally biased region" description="Basic and acidic residues" evidence="2">
    <location>
        <begin position="534"/>
        <end position="549"/>
    </location>
</feature>
<comment type="caution">
    <text evidence="3">The sequence shown here is derived from an EMBL/GenBank/DDBJ whole genome shotgun (WGS) entry which is preliminary data.</text>
</comment>
<dbReference type="AlphaFoldDB" id="A0A135U3F1"/>
<feature type="repeat" description="ANK" evidence="1">
    <location>
        <begin position="73"/>
        <end position="105"/>
    </location>
</feature>
<feature type="repeat" description="ANK" evidence="1">
    <location>
        <begin position="106"/>
        <end position="138"/>
    </location>
</feature>
<evidence type="ECO:0000256" key="1">
    <source>
        <dbReference type="PROSITE-ProRule" id="PRU00023"/>
    </source>
</evidence>
<evidence type="ECO:0000313" key="4">
    <source>
        <dbReference type="Proteomes" id="UP000070121"/>
    </source>
</evidence>
<feature type="region of interest" description="Disordered" evidence="2">
    <location>
        <begin position="331"/>
        <end position="350"/>
    </location>
</feature>
<proteinExistence type="predicted"/>
<dbReference type="InterPro" id="IPR002110">
    <property type="entry name" value="Ankyrin_rpt"/>
</dbReference>
<dbReference type="Pfam" id="PF12796">
    <property type="entry name" value="Ank_2"/>
    <property type="match status" value="3"/>
</dbReference>
<dbReference type="PANTHER" id="PTHR24118:SF99">
    <property type="entry name" value="POTE ANKYRIN DOMAIN FAMILY MEMBER 3C-RELATED"/>
    <property type="match status" value="1"/>
</dbReference>
<evidence type="ECO:0000313" key="3">
    <source>
        <dbReference type="EMBL" id="KXH54852.1"/>
    </source>
</evidence>
<feature type="region of interest" description="Disordered" evidence="2">
    <location>
        <begin position="355"/>
        <end position="382"/>
    </location>
</feature>
<dbReference type="EMBL" id="JFFI01001757">
    <property type="protein sequence ID" value="KXH54852.1"/>
    <property type="molecule type" value="Genomic_DNA"/>
</dbReference>
<dbReference type="OrthoDB" id="341259at2759"/>
<feature type="repeat" description="ANK" evidence="1">
    <location>
        <begin position="256"/>
        <end position="280"/>
    </location>
</feature>
<feature type="compositionally biased region" description="Basic and acidic residues" evidence="2">
    <location>
        <begin position="367"/>
        <end position="378"/>
    </location>
</feature>
<dbReference type="Gene3D" id="1.25.40.20">
    <property type="entry name" value="Ankyrin repeat-containing domain"/>
    <property type="match status" value="2"/>
</dbReference>
<feature type="region of interest" description="Disordered" evidence="2">
    <location>
        <begin position="511"/>
        <end position="549"/>
    </location>
</feature>
<dbReference type="PROSITE" id="PS50088">
    <property type="entry name" value="ANK_REPEAT"/>
    <property type="match status" value="4"/>
</dbReference>
<dbReference type="SUPFAM" id="SSF48403">
    <property type="entry name" value="Ankyrin repeat"/>
    <property type="match status" value="1"/>
</dbReference>
<dbReference type="PANTHER" id="PTHR24118">
    <property type="entry name" value="POTE ANKYRIN DOMAIN"/>
    <property type="match status" value="1"/>
</dbReference>
<gene>
    <name evidence="3" type="ORF">CSAL01_12515</name>
</gene>
<dbReference type="Proteomes" id="UP000070121">
    <property type="component" value="Unassembled WGS sequence"/>
</dbReference>
<accession>A0A135U3F1</accession>
<dbReference type="SMART" id="SM00248">
    <property type="entry name" value="ANK"/>
    <property type="match status" value="7"/>
</dbReference>
<evidence type="ECO:0000256" key="2">
    <source>
        <dbReference type="SAM" id="MobiDB-lite"/>
    </source>
</evidence>
<name>A0A135U3F1_9PEZI</name>
<feature type="repeat" description="ANK" evidence="1">
    <location>
        <begin position="40"/>
        <end position="72"/>
    </location>
</feature>
<keyword evidence="1" id="KW-0040">ANK repeat</keyword>
<dbReference type="InterPro" id="IPR036770">
    <property type="entry name" value="Ankyrin_rpt-contain_sf"/>
</dbReference>
<protein>
    <submittedName>
        <fullName evidence="3">Pfs domain-containing protein</fullName>
    </submittedName>
</protein>